<name>A0A9P6U2P9_9FUNG</name>
<evidence type="ECO:0000256" key="1">
    <source>
        <dbReference type="SAM" id="MobiDB-lite"/>
    </source>
</evidence>
<gene>
    <name evidence="2" type="ORF">DFQ27_004883</name>
</gene>
<dbReference type="Proteomes" id="UP000807716">
    <property type="component" value="Unassembled WGS sequence"/>
</dbReference>
<proteinExistence type="predicted"/>
<accession>A0A9P6U2P9</accession>
<evidence type="ECO:0000313" key="2">
    <source>
        <dbReference type="EMBL" id="KAG0257946.1"/>
    </source>
</evidence>
<dbReference type="AlphaFoldDB" id="A0A9P6U2P9"/>
<protein>
    <submittedName>
        <fullName evidence="2">Uncharacterized protein</fullName>
    </submittedName>
</protein>
<feature type="region of interest" description="Disordered" evidence="1">
    <location>
        <begin position="63"/>
        <end position="85"/>
    </location>
</feature>
<comment type="caution">
    <text evidence="2">The sequence shown here is derived from an EMBL/GenBank/DDBJ whole genome shotgun (WGS) entry which is preliminary data.</text>
</comment>
<dbReference type="EMBL" id="JAAAJB010000342">
    <property type="protein sequence ID" value="KAG0257946.1"/>
    <property type="molecule type" value="Genomic_DNA"/>
</dbReference>
<evidence type="ECO:0000313" key="3">
    <source>
        <dbReference type="Proteomes" id="UP000807716"/>
    </source>
</evidence>
<sequence>MTASLVVDAPVYDIKAAVAHAPRAHVAMAAVAHGPQVHLAKATVAHVPEVHLIKATVARPPKANLTKAAAARRPPALPTDKPKPRARARVLAEEDLKQFKGANAHVVVISRAAMPTFATTQTWVWVVSQLKEADIFVMYDLLSDLLDQGRLQRLRILVVPPPHPDSTIPLERCSTFNLGRVLAEIGVECQYPPTVADAILAAKGLDSEGAIPSTVALMREPKRPFKHEGPN</sequence>
<reference evidence="2" key="1">
    <citation type="journal article" date="2020" name="Fungal Divers.">
        <title>Resolving the Mortierellaceae phylogeny through synthesis of multi-gene phylogenetics and phylogenomics.</title>
        <authorList>
            <person name="Vandepol N."/>
            <person name="Liber J."/>
            <person name="Desiro A."/>
            <person name="Na H."/>
            <person name="Kennedy M."/>
            <person name="Barry K."/>
            <person name="Grigoriev I.V."/>
            <person name="Miller A.N."/>
            <person name="O'Donnell K."/>
            <person name="Stajich J.E."/>
            <person name="Bonito G."/>
        </authorList>
    </citation>
    <scope>NUCLEOTIDE SEQUENCE</scope>
    <source>
        <strain evidence="2">BC1065</strain>
    </source>
</reference>
<keyword evidence="3" id="KW-1185">Reference proteome</keyword>
<organism evidence="2 3">
    <name type="scientific">Actinomortierella ambigua</name>
    <dbReference type="NCBI Taxonomy" id="1343610"/>
    <lineage>
        <taxon>Eukaryota</taxon>
        <taxon>Fungi</taxon>
        <taxon>Fungi incertae sedis</taxon>
        <taxon>Mucoromycota</taxon>
        <taxon>Mortierellomycotina</taxon>
        <taxon>Mortierellomycetes</taxon>
        <taxon>Mortierellales</taxon>
        <taxon>Mortierellaceae</taxon>
        <taxon>Actinomortierella</taxon>
    </lineage>
</organism>